<gene>
    <name evidence="2" type="ORF">SAMN05414137_11393</name>
</gene>
<dbReference type="Proteomes" id="UP000183015">
    <property type="component" value="Unassembled WGS sequence"/>
</dbReference>
<organism evidence="2 3">
    <name type="scientific">Streptacidiphilus jiangxiensis</name>
    <dbReference type="NCBI Taxonomy" id="235985"/>
    <lineage>
        <taxon>Bacteria</taxon>
        <taxon>Bacillati</taxon>
        <taxon>Actinomycetota</taxon>
        <taxon>Actinomycetes</taxon>
        <taxon>Kitasatosporales</taxon>
        <taxon>Streptomycetaceae</taxon>
        <taxon>Streptacidiphilus</taxon>
    </lineage>
</organism>
<keyword evidence="1" id="KW-0472">Membrane</keyword>
<keyword evidence="1" id="KW-1133">Transmembrane helix</keyword>
<evidence type="ECO:0000313" key="3">
    <source>
        <dbReference type="Proteomes" id="UP000183015"/>
    </source>
</evidence>
<dbReference type="STRING" id="235985.SAMN05414137_11393"/>
<evidence type="ECO:0000256" key="1">
    <source>
        <dbReference type="SAM" id="Phobius"/>
    </source>
</evidence>
<keyword evidence="1" id="KW-0812">Transmembrane</keyword>
<feature type="transmembrane region" description="Helical" evidence="1">
    <location>
        <begin position="48"/>
        <end position="66"/>
    </location>
</feature>
<protein>
    <submittedName>
        <fullName evidence="2">Uncharacterized protein</fullName>
    </submittedName>
</protein>
<sequence>MFRGRRVPDELLPVLMLRTWVEVHVDRAKARARQVHSTRDLGALSFELVAIALLLLGLVLVLVGILTKAITAKANKVH</sequence>
<accession>A0A1H7T796</accession>
<keyword evidence="3" id="KW-1185">Reference proteome</keyword>
<reference evidence="3" key="1">
    <citation type="submission" date="2016-10" db="EMBL/GenBank/DDBJ databases">
        <authorList>
            <person name="Varghese N."/>
        </authorList>
    </citation>
    <scope>NUCLEOTIDE SEQUENCE [LARGE SCALE GENOMIC DNA]</scope>
    <source>
        <strain evidence="3">DSM 45096 / BCRC 16803 / CGMCC 4.1857 / CIP 109030 / JCM 12277 / KCTC 19219 / NBRC 100920 / 33214</strain>
    </source>
</reference>
<name>A0A1H7T796_STRJI</name>
<dbReference type="RefSeq" id="WP_075004038.1">
    <property type="nucleotide sequence ID" value="NZ_BBPN01000006.1"/>
</dbReference>
<dbReference type="EMBL" id="FOAZ01000013">
    <property type="protein sequence ID" value="SEL80214.1"/>
    <property type="molecule type" value="Genomic_DNA"/>
</dbReference>
<dbReference type="AlphaFoldDB" id="A0A1H7T796"/>
<proteinExistence type="predicted"/>
<evidence type="ECO:0000313" key="2">
    <source>
        <dbReference type="EMBL" id="SEL80214.1"/>
    </source>
</evidence>